<dbReference type="Proteomes" id="UP000196655">
    <property type="component" value="Unassembled WGS sequence"/>
</dbReference>
<dbReference type="SMART" id="SM00062">
    <property type="entry name" value="PBPb"/>
    <property type="match status" value="1"/>
</dbReference>
<evidence type="ECO:0000256" key="2">
    <source>
        <dbReference type="SAM" id="MobiDB-lite"/>
    </source>
</evidence>
<evidence type="ECO:0000256" key="1">
    <source>
        <dbReference type="ARBA" id="ARBA00022729"/>
    </source>
</evidence>
<comment type="caution">
    <text evidence="4">The sequence shown here is derived from an EMBL/GenBank/DDBJ whole genome shotgun (WGS) entry which is preliminary data.</text>
</comment>
<accession>A0A211ZEU6</accession>
<evidence type="ECO:0000313" key="4">
    <source>
        <dbReference type="EMBL" id="OWJ63765.1"/>
    </source>
</evidence>
<evidence type="ECO:0000313" key="5">
    <source>
        <dbReference type="Proteomes" id="UP000196655"/>
    </source>
</evidence>
<keyword evidence="1" id="KW-0732">Signal</keyword>
<dbReference type="Gene3D" id="3.40.190.10">
    <property type="entry name" value="Periplasmic binding protein-like II"/>
    <property type="match status" value="2"/>
</dbReference>
<name>A0A211ZEU6_9PROT</name>
<organism evidence="4 5">
    <name type="scientific">Inquilinus limosus</name>
    <dbReference type="NCBI Taxonomy" id="171674"/>
    <lineage>
        <taxon>Bacteria</taxon>
        <taxon>Pseudomonadati</taxon>
        <taxon>Pseudomonadota</taxon>
        <taxon>Alphaproteobacteria</taxon>
        <taxon>Rhodospirillales</taxon>
        <taxon>Rhodospirillaceae</taxon>
        <taxon>Inquilinus</taxon>
    </lineage>
</organism>
<proteinExistence type="predicted"/>
<dbReference type="PANTHER" id="PTHR35936:SF19">
    <property type="entry name" value="AMINO-ACID-BINDING PROTEIN YXEM-RELATED"/>
    <property type="match status" value="1"/>
</dbReference>
<dbReference type="PANTHER" id="PTHR35936">
    <property type="entry name" value="MEMBRANE-BOUND LYTIC MUREIN TRANSGLYCOSYLASE F"/>
    <property type="match status" value="1"/>
</dbReference>
<keyword evidence="5" id="KW-1185">Reference proteome</keyword>
<protein>
    <recommendedName>
        <fullName evidence="3">Solute-binding protein family 3/N-terminal domain-containing protein</fullName>
    </recommendedName>
</protein>
<feature type="region of interest" description="Disordered" evidence="2">
    <location>
        <begin position="1"/>
        <end position="33"/>
    </location>
</feature>
<dbReference type="CDD" id="cd13626">
    <property type="entry name" value="PBP2_Cystine_like"/>
    <property type="match status" value="1"/>
</dbReference>
<dbReference type="Pfam" id="PF00497">
    <property type="entry name" value="SBP_bac_3"/>
    <property type="match status" value="1"/>
</dbReference>
<dbReference type="AlphaFoldDB" id="A0A211ZEU6"/>
<dbReference type="EMBL" id="NHON01000080">
    <property type="protein sequence ID" value="OWJ63765.1"/>
    <property type="molecule type" value="Genomic_DNA"/>
</dbReference>
<dbReference type="SUPFAM" id="SSF53850">
    <property type="entry name" value="Periplasmic binding protein-like II"/>
    <property type="match status" value="1"/>
</dbReference>
<reference evidence="5" key="1">
    <citation type="submission" date="2017-05" db="EMBL/GenBank/DDBJ databases">
        <authorList>
            <person name="Macchi M."/>
            <person name="Festa S."/>
            <person name="Coppotelli B.M."/>
            <person name="Morelli I.S."/>
        </authorList>
    </citation>
    <scope>NUCLEOTIDE SEQUENCE [LARGE SCALE GENOMIC DNA]</scope>
    <source>
        <strain evidence="5">I</strain>
    </source>
</reference>
<evidence type="ECO:0000259" key="3">
    <source>
        <dbReference type="SMART" id="SM00062"/>
    </source>
</evidence>
<dbReference type="InterPro" id="IPR001638">
    <property type="entry name" value="Solute-binding_3/MltF_N"/>
</dbReference>
<gene>
    <name evidence="4" type="ORF">BWR60_28095</name>
</gene>
<sequence length="318" mass="34166">MLLMRPSDGGFSASGAHGPTPAALRFSKPPPADSHQRILKRALGTVQRSIESMMERTMRQSLAKGAAAALMALTLAAAPAVAQETVRVGTEGTYAPFTYQDDSGKLTGYDVEVLRLVEAKVPDLTFEFVPQPWDSMFLGLEAGKYDIVANEISKTPERETKFLFSDVAYFHSGSAIIVKKGVTGIHSLDDLKGKVVGAGTGSEHTKLVETYLAAHPGAFEIRYYDGNVTPVLLDIAEGRIDAHVNDPIVAKEHADKLGLPVEVTGDLLAKVPSYFVFRKDAKGEALKAKVDAALTALKADGSLAKLSQQWFGQDYTAD</sequence>
<dbReference type="STRING" id="1122125.GCA_000423185_04056"/>
<feature type="domain" description="Solute-binding protein family 3/N-terminal" evidence="3">
    <location>
        <begin position="85"/>
        <end position="314"/>
    </location>
</feature>